<feature type="domain" description="16S/18S rRNA aminocarboxypropyltransferase Tsr3 C-terminal" evidence="9">
    <location>
        <begin position="64"/>
        <end position="185"/>
    </location>
</feature>
<evidence type="ECO:0000256" key="5">
    <source>
        <dbReference type="ARBA" id="ARBA00022679"/>
    </source>
</evidence>
<evidence type="ECO:0000259" key="10">
    <source>
        <dbReference type="Pfam" id="PF04068"/>
    </source>
</evidence>
<reference evidence="11" key="1">
    <citation type="journal article" date="2014" name="Int. J. Syst. Evol. Microbiol.">
        <title>Complete genome sequence of Corynebacterium casei LMG S-19264T (=DSM 44701T), isolated from a smear-ripened cheese.</title>
        <authorList>
            <consortium name="US DOE Joint Genome Institute (JGI-PGF)"/>
            <person name="Walter F."/>
            <person name="Albersmeier A."/>
            <person name="Kalinowski J."/>
            <person name="Ruckert C."/>
        </authorList>
    </citation>
    <scope>NUCLEOTIDE SEQUENCE</scope>
    <source>
        <strain evidence="11">JCM 14359</strain>
    </source>
</reference>
<evidence type="ECO:0000256" key="1">
    <source>
        <dbReference type="ARBA" id="ARBA00014114"/>
    </source>
</evidence>
<comment type="subcellular location">
    <subcellularLocation>
        <location evidence="7">Cytoplasm</location>
    </subcellularLocation>
</comment>
<dbReference type="Pfam" id="PF04068">
    <property type="entry name" value="Fer4_RLI"/>
    <property type="match status" value="1"/>
</dbReference>
<keyword evidence="6 7" id="KW-0949">S-adenosyl-L-methionine</keyword>
<accession>A0A830EHY4</accession>
<feature type="region of interest" description="Disordered" evidence="8">
    <location>
        <begin position="1"/>
        <end position="23"/>
    </location>
</feature>
<comment type="caution">
    <text evidence="11">The sequence shown here is derived from an EMBL/GenBank/DDBJ whole genome shotgun (WGS) entry which is preliminary data.</text>
</comment>
<dbReference type="InterPro" id="IPR022968">
    <property type="entry name" value="Tsr3-like"/>
</dbReference>
<keyword evidence="5 7" id="KW-0808">Transferase</keyword>
<dbReference type="RefSeq" id="WP_188787513.1">
    <property type="nucleotide sequence ID" value="NZ_BMOC01000015.1"/>
</dbReference>
<comment type="similarity">
    <text evidence="7">Belongs to the TDD superfamily. TSR3 family.</text>
</comment>
<gene>
    <name evidence="11" type="ORF">GCM10008995_22490</name>
</gene>
<dbReference type="EC" id="2.5.1.157" evidence="7"/>
<feature type="binding site" evidence="7">
    <location>
        <position position="108"/>
    </location>
    <ligand>
        <name>S-adenosyl-L-methionine</name>
        <dbReference type="ChEBI" id="CHEBI:59789"/>
    </ligand>
</feature>
<comment type="catalytic activity">
    <reaction evidence="7">
        <text>an N(1)-methylpseudouridine in rRNA + S-adenosyl-L-methionine = N(1)-methyl-N(3)-[(3S)-3-amino-3-carboxypropyl]pseudouridine in rRNA + S-methyl-5'-thioadenosine + H(+)</text>
        <dbReference type="Rhea" id="RHEA:63296"/>
        <dbReference type="Rhea" id="RHEA-COMP:11634"/>
        <dbReference type="Rhea" id="RHEA-COMP:16310"/>
        <dbReference type="ChEBI" id="CHEBI:15378"/>
        <dbReference type="ChEBI" id="CHEBI:17509"/>
        <dbReference type="ChEBI" id="CHEBI:59789"/>
        <dbReference type="ChEBI" id="CHEBI:74890"/>
        <dbReference type="ChEBI" id="CHEBI:146234"/>
        <dbReference type="EC" id="2.5.1.157"/>
    </reaction>
</comment>
<evidence type="ECO:0000256" key="3">
    <source>
        <dbReference type="ARBA" id="ARBA00022517"/>
    </source>
</evidence>
<name>A0A830EHY4_9EURY</name>
<dbReference type="Pfam" id="PF04034">
    <property type="entry name" value="Ribo_biogen_C"/>
    <property type="match status" value="1"/>
</dbReference>
<dbReference type="NCBIfam" id="NF002621">
    <property type="entry name" value="PRK02287.1"/>
    <property type="match status" value="1"/>
</dbReference>
<dbReference type="InterPro" id="IPR007177">
    <property type="entry name" value="Tsr3_C"/>
</dbReference>
<evidence type="ECO:0000259" key="9">
    <source>
        <dbReference type="Pfam" id="PF04034"/>
    </source>
</evidence>
<feature type="binding site" evidence="7">
    <location>
        <position position="127"/>
    </location>
    <ligand>
        <name>S-adenosyl-L-methionine</name>
        <dbReference type="ChEBI" id="CHEBI:59789"/>
    </ligand>
</feature>
<keyword evidence="12" id="KW-1185">Reference proteome</keyword>
<dbReference type="PANTHER" id="PTHR20426:SF0">
    <property type="entry name" value="18S RRNA AMINOCARBOXYPROPYLTRANSFERASE"/>
    <property type="match status" value="1"/>
</dbReference>
<evidence type="ECO:0000313" key="12">
    <source>
        <dbReference type="Proteomes" id="UP000653099"/>
    </source>
</evidence>
<dbReference type="GO" id="GO:0106388">
    <property type="term" value="F:rRNA small subunit aminocarboxypropyltransferase activity"/>
    <property type="evidence" value="ECO:0007669"/>
    <property type="project" value="UniProtKB-EC"/>
</dbReference>
<dbReference type="GO" id="GO:1904047">
    <property type="term" value="F:S-adenosyl-L-methionine binding"/>
    <property type="evidence" value="ECO:0007669"/>
    <property type="project" value="UniProtKB-UniRule"/>
</dbReference>
<dbReference type="PANTHER" id="PTHR20426">
    <property type="entry name" value="RIBOSOME BIOGENESIS PROTEIN TSR3 HOMOLOG"/>
    <property type="match status" value="1"/>
</dbReference>
<sequence>MTADDPTGVAGADGPRVESADAAAPALHVRYEGDDDPEKCTARKLARFDLVSLHRSDRNTPYGVVLNPHAERAVSPADADGGPLVALDCSWESAGEARFSLPGEHRALPYLVAANPVNFGRPMRLTTVEALAAALTIFGHRERAATLLAKFTWGHTFLELNDEPLRRYAACEDSADVVAVQQEYLNRGTE</sequence>
<keyword evidence="3 7" id="KW-0690">Ribosome biogenesis</keyword>
<feature type="binding site" evidence="7">
    <location>
        <position position="41"/>
    </location>
    <ligand>
        <name>S-adenosyl-L-methionine</name>
        <dbReference type="ChEBI" id="CHEBI:59789"/>
    </ligand>
</feature>
<organism evidence="11 12">
    <name type="scientific">Halobellus salinus</name>
    <dbReference type="NCBI Taxonomy" id="931585"/>
    <lineage>
        <taxon>Archaea</taxon>
        <taxon>Methanobacteriati</taxon>
        <taxon>Methanobacteriota</taxon>
        <taxon>Stenosarchaea group</taxon>
        <taxon>Halobacteria</taxon>
        <taxon>Halobacteriales</taxon>
        <taxon>Haloferacaceae</taxon>
        <taxon>Halobellus</taxon>
    </lineage>
</organism>
<evidence type="ECO:0000256" key="7">
    <source>
        <dbReference type="HAMAP-Rule" id="MF_01116"/>
    </source>
</evidence>
<dbReference type="GO" id="GO:0000455">
    <property type="term" value="P:enzyme-directed rRNA pseudouridine synthesis"/>
    <property type="evidence" value="ECO:0007669"/>
    <property type="project" value="UniProtKB-UniRule"/>
</dbReference>
<dbReference type="OrthoDB" id="7441at2157"/>
<evidence type="ECO:0000313" key="11">
    <source>
        <dbReference type="EMBL" id="GGJ12154.1"/>
    </source>
</evidence>
<keyword evidence="2 7" id="KW-0963">Cytoplasm</keyword>
<evidence type="ECO:0000256" key="2">
    <source>
        <dbReference type="ARBA" id="ARBA00022490"/>
    </source>
</evidence>
<keyword evidence="4 7" id="KW-0698">rRNA processing</keyword>
<feature type="domain" description="RNase L inhibitor RLI-like possible metal-binding" evidence="10">
    <location>
        <begin position="27"/>
        <end position="58"/>
    </location>
</feature>
<feature type="binding site" evidence="7">
    <location>
        <position position="87"/>
    </location>
    <ligand>
        <name>S-adenosyl-L-methionine</name>
        <dbReference type="ChEBI" id="CHEBI:59789"/>
    </ligand>
</feature>
<dbReference type="InterPro" id="IPR007209">
    <property type="entry name" value="RNaseL-inhib-like_metal-bd_dom"/>
</dbReference>
<dbReference type="Proteomes" id="UP000653099">
    <property type="component" value="Unassembled WGS sequence"/>
</dbReference>
<protein>
    <recommendedName>
        <fullName evidence="1 7">16S rRNA aminocarboxypropyltransferase</fullName>
        <ecNumber evidence="7">2.5.1.157</ecNumber>
    </recommendedName>
</protein>
<comment type="caution">
    <text evidence="7">Lacks conserved residue(s) required for the propagation of feature annotation.</text>
</comment>
<dbReference type="GO" id="GO:0005737">
    <property type="term" value="C:cytoplasm"/>
    <property type="evidence" value="ECO:0007669"/>
    <property type="project" value="UniProtKB-SubCell"/>
</dbReference>
<evidence type="ECO:0000256" key="4">
    <source>
        <dbReference type="ARBA" id="ARBA00022552"/>
    </source>
</evidence>
<comment type="function">
    <text evidence="7">Aminocarboxypropyltransferase that catalyzes the aminocarboxypropyl transfer on pseudouridine corresponding to position 914 in M.jannaschii 16S rRNA. It constitutes the last step in biosynthesis of the hypermodified N1-methyl-N3-(3-amino-3-carboxypropyl) pseudouridine (m1acp3-Psi).</text>
</comment>
<dbReference type="EMBL" id="BMOC01000015">
    <property type="protein sequence ID" value="GGJ12154.1"/>
    <property type="molecule type" value="Genomic_DNA"/>
</dbReference>
<proteinExistence type="inferred from homology"/>
<dbReference type="AlphaFoldDB" id="A0A830EHY4"/>
<dbReference type="HAMAP" id="MF_01116">
    <property type="entry name" value="TSR3"/>
    <property type="match status" value="1"/>
</dbReference>
<evidence type="ECO:0000256" key="6">
    <source>
        <dbReference type="ARBA" id="ARBA00022691"/>
    </source>
</evidence>
<reference evidence="11" key="2">
    <citation type="submission" date="2020-09" db="EMBL/GenBank/DDBJ databases">
        <authorList>
            <person name="Sun Q."/>
            <person name="Ohkuma M."/>
        </authorList>
    </citation>
    <scope>NUCLEOTIDE SEQUENCE</scope>
    <source>
        <strain evidence="11">JCM 14359</strain>
    </source>
</reference>
<evidence type="ECO:0000256" key="8">
    <source>
        <dbReference type="SAM" id="MobiDB-lite"/>
    </source>
</evidence>